<protein>
    <submittedName>
        <fullName evidence="3">Peptidoglycan-binding protein LysM</fullName>
    </submittedName>
</protein>
<accession>A0A192H3Q7</accession>
<feature type="region of interest" description="Disordered" evidence="1">
    <location>
        <begin position="1"/>
        <end position="41"/>
    </location>
</feature>
<keyword evidence="4" id="KW-1185">Reference proteome</keyword>
<dbReference type="RefSeq" id="WP_068280711.1">
    <property type="nucleotide sequence ID" value="NZ_CP014873.1"/>
</dbReference>
<evidence type="ECO:0000313" key="4">
    <source>
        <dbReference type="Proteomes" id="UP000078582"/>
    </source>
</evidence>
<reference evidence="3 4" key="1">
    <citation type="submission" date="2016-03" db="EMBL/GenBank/DDBJ databases">
        <title>Pediococcus and Lactobacillus from brewery environment - whole genome sequencing and assembly.</title>
        <authorList>
            <person name="Behr J."/>
            <person name="Geissler A.J."/>
            <person name="Vogel R.F."/>
        </authorList>
    </citation>
    <scope>NUCLEOTIDE SEQUENCE [LARGE SCALE GENOMIC DNA]</scope>
    <source>
        <strain evidence="3 4">TMW 1.1989</strain>
    </source>
</reference>
<evidence type="ECO:0000256" key="1">
    <source>
        <dbReference type="SAM" id="MobiDB-lite"/>
    </source>
</evidence>
<dbReference type="GeneID" id="42982373"/>
<dbReference type="EMBL" id="CP014873">
    <property type="protein sequence ID" value="ANK62862.1"/>
    <property type="molecule type" value="Genomic_DNA"/>
</dbReference>
<feature type="region of interest" description="Disordered" evidence="1">
    <location>
        <begin position="80"/>
        <end position="139"/>
    </location>
</feature>
<dbReference type="CDD" id="cd00118">
    <property type="entry name" value="LysM"/>
    <property type="match status" value="1"/>
</dbReference>
<keyword evidence="2" id="KW-0472">Membrane</keyword>
<dbReference type="Gene3D" id="3.10.350.10">
    <property type="entry name" value="LysM domain"/>
    <property type="match status" value="1"/>
</dbReference>
<evidence type="ECO:0000313" key="3">
    <source>
        <dbReference type="EMBL" id="ANK62862.1"/>
    </source>
</evidence>
<dbReference type="AlphaFoldDB" id="A0A192H3Q7"/>
<organism evidence="3 4">
    <name type="scientific">Loigolactobacillus backii</name>
    <dbReference type="NCBI Taxonomy" id="375175"/>
    <lineage>
        <taxon>Bacteria</taxon>
        <taxon>Bacillati</taxon>
        <taxon>Bacillota</taxon>
        <taxon>Bacilli</taxon>
        <taxon>Lactobacillales</taxon>
        <taxon>Lactobacillaceae</taxon>
        <taxon>Loigolactobacillus</taxon>
    </lineage>
</organism>
<keyword evidence="2" id="KW-1133">Transmembrane helix</keyword>
<dbReference type="InterPro" id="IPR036779">
    <property type="entry name" value="LysM_dom_sf"/>
</dbReference>
<proteinExistence type="predicted"/>
<feature type="compositionally biased region" description="Basic and acidic residues" evidence="1">
    <location>
        <begin position="1"/>
        <end position="32"/>
    </location>
</feature>
<name>A0A192H3Q7_9LACO</name>
<dbReference type="InterPro" id="IPR018392">
    <property type="entry name" value="LysM"/>
</dbReference>
<feature type="compositionally biased region" description="Basic residues" evidence="1">
    <location>
        <begin position="90"/>
        <end position="102"/>
    </location>
</feature>
<sequence>MNKNEEPNKKTAAHEERPWAKQFDNTRDDRGNVSRAATRKKDRGNATFVTILTIALLALAALPIGAWMIFQNQMNKPATPHNTTAIVSSSKKKVATSKKTQSKKNAQASSRKKVTTSNAQKTSSVATTETSTAQAASSSEQVAAASSSSSSEASSSSSAASASSSSGSYVTVAAGQGVYRVAANNGLSVQELLKLNGLTSAATIKPGQQLRVK</sequence>
<evidence type="ECO:0000256" key="2">
    <source>
        <dbReference type="SAM" id="Phobius"/>
    </source>
</evidence>
<dbReference type="SUPFAM" id="SSF54106">
    <property type="entry name" value="LysM domain"/>
    <property type="match status" value="1"/>
</dbReference>
<dbReference type="SMART" id="SM00257">
    <property type="entry name" value="LysM"/>
    <property type="match status" value="1"/>
</dbReference>
<feature type="compositionally biased region" description="Low complexity" evidence="1">
    <location>
        <begin position="122"/>
        <end position="139"/>
    </location>
</feature>
<feature type="compositionally biased region" description="Polar residues" evidence="1">
    <location>
        <begin position="105"/>
        <end position="121"/>
    </location>
</feature>
<keyword evidence="2" id="KW-0812">Transmembrane</keyword>
<dbReference type="Proteomes" id="UP000078582">
    <property type="component" value="Chromosome"/>
</dbReference>
<feature type="transmembrane region" description="Helical" evidence="2">
    <location>
        <begin position="48"/>
        <end position="70"/>
    </location>
</feature>
<dbReference type="STRING" id="375175.AYR53_08890"/>
<dbReference type="OrthoDB" id="2152150at2"/>
<dbReference type="PROSITE" id="PS51782">
    <property type="entry name" value="LYSM"/>
    <property type="match status" value="1"/>
</dbReference>
<dbReference type="Pfam" id="PF01476">
    <property type="entry name" value="LysM"/>
    <property type="match status" value="1"/>
</dbReference>
<gene>
    <name evidence="3" type="ORF">AYR53_08890</name>
</gene>